<dbReference type="OrthoDB" id="8093034at2759"/>
<organism evidence="1 2">
    <name type="scientific">Solanum commersonii</name>
    <name type="common">Commerson's wild potato</name>
    <name type="synonym">Commerson's nightshade</name>
    <dbReference type="NCBI Taxonomy" id="4109"/>
    <lineage>
        <taxon>Eukaryota</taxon>
        <taxon>Viridiplantae</taxon>
        <taxon>Streptophyta</taxon>
        <taxon>Embryophyta</taxon>
        <taxon>Tracheophyta</taxon>
        <taxon>Spermatophyta</taxon>
        <taxon>Magnoliopsida</taxon>
        <taxon>eudicotyledons</taxon>
        <taxon>Gunneridae</taxon>
        <taxon>Pentapetalae</taxon>
        <taxon>asterids</taxon>
        <taxon>lamiids</taxon>
        <taxon>Solanales</taxon>
        <taxon>Solanaceae</taxon>
        <taxon>Solanoideae</taxon>
        <taxon>Solaneae</taxon>
        <taxon>Solanum</taxon>
    </lineage>
</organism>
<evidence type="ECO:0000313" key="1">
    <source>
        <dbReference type="EMBL" id="KAG5571856.1"/>
    </source>
</evidence>
<name>A0A9J5W9R5_SOLCO</name>
<keyword evidence="2" id="KW-1185">Reference proteome</keyword>
<comment type="caution">
    <text evidence="1">The sequence shown here is derived from an EMBL/GenBank/DDBJ whole genome shotgun (WGS) entry which is preliminary data.</text>
</comment>
<dbReference type="AlphaFoldDB" id="A0A9J5W9R5"/>
<reference evidence="1 2" key="1">
    <citation type="submission" date="2020-09" db="EMBL/GenBank/DDBJ databases">
        <title>De no assembly of potato wild relative species, Solanum commersonii.</title>
        <authorList>
            <person name="Cho K."/>
        </authorList>
    </citation>
    <scope>NUCLEOTIDE SEQUENCE [LARGE SCALE GENOMIC DNA]</scope>
    <source>
        <strain evidence="1">LZ3.2</strain>
        <tissue evidence="1">Leaf</tissue>
    </source>
</reference>
<proteinExistence type="predicted"/>
<dbReference type="EMBL" id="JACXVP010000012">
    <property type="protein sequence ID" value="KAG5571856.1"/>
    <property type="molecule type" value="Genomic_DNA"/>
</dbReference>
<accession>A0A9J5W9R5</accession>
<sequence length="69" mass="7774">MTYVKIRTHHVVASKHDDLNGKWLRSKQILSKISAVELTTGRLDDGQDKANADPLENNPQYMTYCVGNS</sequence>
<evidence type="ECO:0000313" key="2">
    <source>
        <dbReference type="Proteomes" id="UP000824120"/>
    </source>
</evidence>
<gene>
    <name evidence="1" type="ORF">H5410_061622</name>
</gene>
<dbReference type="Proteomes" id="UP000824120">
    <property type="component" value="Chromosome 12"/>
</dbReference>
<protein>
    <submittedName>
        <fullName evidence="1">Uncharacterized protein</fullName>
    </submittedName>
</protein>